<dbReference type="SMART" id="SM00554">
    <property type="entry name" value="FAS1"/>
    <property type="match status" value="2"/>
</dbReference>
<comment type="caution">
    <text evidence="2">The sequence shown here is derived from an EMBL/GenBank/DDBJ whole genome shotgun (WGS) entry which is preliminary data.</text>
</comment>
<dbReference type="InterPro" id="IPR000782">
    <property type="entry name" value="FAS1_domain"/>
</dbReference>
<dbReference type="Gene3D" id="2.30.180.10">
    <property type="entry name" value="FAS1 domain"/>
    <property type="match status" value="2"/>
</dbReference>
<dbReference type="RefSeq" id="WP_255903049.1">
    <property type="nucleotide sequence ID" value="NZ_JAFMZO010000003.1"/>
</dbReference>
<feature type="domain" description="FAS1" evidence="1">
    <location>
        <begin position="45"/>
        <end position="182"/>
    </location>
</feature>
<dbReference type="InterPro" id="IPR036378">
    <property type="entry name" value="FAS1_dom_sf"/>
</dbReference>
<accession>A0ABW4ZLH0</accession>
<dbReference type="SUPFAM" id="SSF82153">
    <property type="entry name" value="FAS1 domain"/>
    <property type="match status" value="2"/>
</dbReference>
<feature type="domain" description="FAS1" evidence="1">
    <location>
        <begin position="187"/>
        <end position="338"/>
    </location>
</feature>
<dbReference type="PROSITE" id="PS50213">
    <property type="entry name" value="FAS1"/>
    <property type="match status" value="2"/>
</dbReference>
<dbReference type="PANTHER" id="PTHR10900">
    <property type="entry name" value="PERIOSTIN-RELATED"/>
    <property type="match status" value="1"/>
</dbReference>
<dbReference type="PANTHER" id="PTHR10900:SF77">
    <property type="entry name" value="FI19380P1"/>
    <property type="match status" value="1"/>
</dbReference>
<gene>
    <name evidence="2" type="ORF">ACFSJU_09980</name>
</gene>
<organism evidence="2 3">
    <name type="scientific">Paradesertivirga mongoliensis</name>
    <dbReference type="NCBI Taxonomy" id="2100740"/>
    <lineage>
        <taxon>Bacteria</taxon>
        <taxon>Pseudomonadati</taxon>
        <taxon>Bacteroidota</taxon>
        <taxon>Sphingobacteriia</taxon>
        <taxon>Sphingobacteriales</taxon>
        <taxon>Sphingobacteriaceae</taxon>
        <taxon>Paradesertivirga</taxon>
    </lineage>
</organism>
<dbReference type="Proteomes" id="UP001597387">
    <property type="component" value="Unassembled WGS sequence"/>
</dbReference>
<dbReference type="PROSITE" id="PS51257">
    <property type="entry name" value="PROKAR_LIPOPROTEIN"/>
    <property type="match status" value="1"/>
</dbReference>
<proteinExistence type="predicted"/>
<reference evidence="3" key="1">
    <citation type="journal article" date="2019" name="Int. J. Syst. Evol. Microbiol.">
        <title>The Global Catalogue of Microorganisms (GCM) 10K type strain sequencing project: providing services to taxonomists for standard genome sequencing and annotation.</title>
        <authorList>
            <consortium name="The Broad Institute Genomics Platform"/>
            <consortium name="The Broad Institute Genome Sequencing Center for Infectious Disease"/>
            <person name="Wu L."/>
            <person name="Ma J."/>
        </authorList>
    </citation>
    <scope>NUCLEOTIDE SEQUENCE [LARGE SCALE GENOMIC DNA]</scope>
    <source>
        <strain evidence="3">KCTC 42217</strain>
    </source>
</reference>
<evidence type="ECO:0000313" key="3">
    <source>
        <dbReference type="Proteomes" id="UP001597387"/>
    </source>
</evidence>
<keyword evidence="3" id="KW-1185">Reference proteome</keyword>
<protein>
    <submittedName>
        <fullName evidence="2">Fasciclin domain-containing protein</fullName>
    </submittedName>
</protein>
<dbReference type="Pfam" id="PF02469">
    <property type="entry name" value="Fasciclin"/>
    <property type="match status" value="2"/>
</dbReference>
<dbReference type="EMBL" id="JBHUHZ010000001">
    <property type="protein sequence ID" value="MFD2162719.1"/>
    <property type="molecule type" value="Genomic_DNA"/>
</dbReference>
<sequence length="498" mass="55974">MKNIITTLALLKNRSRSALSILSVLIVFSACEEQESFSFQELDRQKMMLEEIKQDTSLSIAIQALEKAKIAPILNTYGPFTFFAPDNTAFRKYIKARGKNSIDDFTEAELKTLMVYHILQARLKAPDFIQGPQVATTGNKDYISIDVSKGFKTTATANGKALIYKTDIEFANGYVHKMDGVLDPPTLTIGQFLLANQSQYSILIGGLQRAGLMDTLTNLENDKKERIRLTLFAETNEVLQKAGITTFDDLPLDELKWKMRYHIIRGGNFSSSYSTLRQGFPSLKHLAGWDSTITTLNGQEWIYFNLADKKLMNNATIDFAASDVIMRNGVLHNLDNRLVFNPGIKRTQIMHVFKNADNYAYGIPNYVDGARAIEVGGTNWRITADGFNHPKGRPNIKCLFAFNDNVGDSIVTIVRGVKKGKYKFEMNFKGGNRSTAQLMHGMDNIGVPTSYSGPPEWDQNLYVGEYEFQTSGDKRIKWVMTTSGRFIGLETMLLTPVY</sequence>
<evidence type="ECO:0000313" key="2">
    <source>
        <dbReference type="EMBL" id="MFD2162719.1"/>
    </source>
</evidence>
<evidence type="ECO:0000259" key="1">
    <source>
        <dbReference type="PROSITE" id="PS50213"/>
    </source>
</evidence>
<dbReference type="InterPro" id="IPR050904">
    <property type="entry name" value="Adhesion/Biosynth-related"/>
</dbReference>
<name>A0ABW4ZLH0_9SPHI</name>